<dbReference type="Proteomes" id="UP001595767">
    <property type="component" value="Unassembled WGS sequence"/>
</dbReference>
<evidence type="ECO:0000313" key="3">
    <source>
        <dbReference type="Proteomes" id="UP001595767"/>
    </source>
</evidence>
<evidence type="ECO:0000259" key="1">
    <source>
        <dbReference type="Pfam" id="PF19694"/>
    </source>
</evidence>
<feature type="domain" description="DUF6194" evidence="1">
    <location>
        <begin position="1"/>
        <end position="149"/>
    </location>
</feature>
<dbReference type="EMBL" id="JBHSBA010000003">
    <property type="protein sequence ID" value="MFC4124633.1"/>
    <property type="molecule type" value="Genomic_DNA"/>
</dbReference>
<dbReference type="InterPro" id="IPR045676">
    <property type="entry name" value="DUF6194"/>
</dbReference>
<keyword evidence="3" id="KW-1185">Reference proteome</keyword>
<proteinExistence type="predicted"/>
<sequence length="151" mass="16300">MTIDDITEYLLSLGGVLPVFPEPGGAWPEISWGDSYFYYAPDGVVPTTSQPFATIVTKRYPDEPANDLDRPGAFRVNVAAGRDAFIAWTGHTPGRAPATPAPDDTIHAHPVYGSAAWLAVTNPADRTAAALRELLRTAHTRAAARFERRPG</sequence>
<reference evidence="3" key="1">
    <citation type="journal article" date="2019" name="Int. J. Syst. Evol. Microbiol.">
        <title>The Global Catalogue of Microorganisms (GCM) 10K type strain sequencing project: providing services to taxonomists for standard genome sequencing and annotation.</title>
        <authorList>
            <consortium name="The Broad Institute Genomics Platform"/>
            <consortium name="The Broad Institute Genome Sequencing Center for Infectious Disease"/>
            <person name="Wu L."/>
            <person name="Ma J."/>
        </authorList>
    </citation>
    <scope>NUCLEOTIDE SEQUENCE [LARGE SCALE GENOMIC DNA]</scope>
    <source>
        <strain evidence="3">CGMCC 4.7204</strain>
    </source>
</reference>
<accession>A0ABV8L1M6</accession>
<dbReference type="RefSeq" id="WP_378547041.1">
    <property type="nucleotide sequence ID" value="NZ_JBHSBA010000003.1"/>
</dbReference>
<name>A0ABV8L1M6_9NOCA</name>
<gene>
    <name evidence="2" type="ORF">ACFOW8_06820</name>
</gene>
<comment type="caution">
    <text evidence="2">The sequence shown here is derived from an EMBL/GenBank/DDBJ whole genome shotgun (WGS) entry which is preliminary data.</text>
</comment>
<evidence type="ECO:0000313" key="2">
    <source>
        <dbReference type="EMBL" id="MFC4124633.1"/>
    </source>
</evidence>
<protein>
    <submittedName>
        <fullName evidence="2">DUF6194 family protein</fullName>
    </submittedName>
</protein>
<organism evidence="2 3">
    <name type="scientific">Nocardia rhizosphaerae</name>
    <dbReference type="NCBI Taxonomy" id="1691571"/>
    <lineage>
        <taxon>Bacteria</taxon>
        <taxon>Bacillati</taxon>
        <taxon>Actinomycetota</taxon>
        <taxon>Actinomycetes</taxon>
        <taxon>Mycobacteriales</taxon>
        <taxon>Nocardiaceae</taxon>
        <taxon>Nocardia</taxon>
    </lineage>
</organism>
<dbReference type="Pfam" id="PF19694">
    <property type="entry name" value="DUF6194"/>
    <property type="match status" value="1"/>
</dbReference>